<proteinExistence type="predicted"/>
<protein>
    <recommendedName>
        <fullName evidence="5">Secreted protein</fullName>
    </recommendedName>
</protein>
<comment type="caution">
    <text evidence="3">The sequence shown here is derived from an EMBL/GenBank/DDBJ whole genome shotgun (WGS) entry which is preliminary data.</text>
</comment>
<keyword evidence="4" id="KW-1185">Reference proteome</keyword>
<feature type="chain" id="PRO_5046237882" description="Secreted protein" evidence="2">
    <location>
        <begin position="26"/>
        <end position="195"/>
    </location>
</feature>
<keyword evidence="2" id="KW-0732">Signal</keyword>
<evidence type="ECO:0000256" key="2">
    <source>
        <dbReference type="SAM" id="SignalP"/>
    </source>
</evidence>
<name>A0ABU8P6N6_9CORY</name>
<dbReference type="Proteomes" id="UP001372244">
    <property type="component" value="Unassembled WGS sequence"/>
</dbReference>
<sequence length="195" mass="20981">MPLKRLLLLAAVGALLAGCSSTDHKEEVATEAESPTSKSTTSSEAPTTTTSRNRDLNTKSGFIYHIKEHGTIPDFYLDVFGAGASDTDDGPTSYEVNATTLKKAGAVACENDQILDDAKYLLAHGDSGFEELVPDLGEFDRKYAPVYEKLEMSAASPLPDKLFTMYMAGVGSLATCGDKYDDKELEAVADKIFSY</sequence>
<organism evidence="3 4">
    <name type="scientific">Corynebacterium marquesiae</name>
    <dbReference type="NCBI Taxonomy" id="2913503"/>
    <lineage>
        <taxon>Bacteria</taxon>
        <taxon>Bacillati</taxon>
        <taxon>Actinomycetota</taxon>
        <taxon>Actinomycetes</taxon>
        <taxon>Mycobacteriales</taxon>
        <taxon>Corynebacteriaceae</taxon>
        <taxon>Corynebacterium</taxon>
    </lineage>
</organism>
<evidence type="ECO:0000313" key="4">
    <source>
        <dbReference type="Proteomes" id="UP001372244"/>
    </source>
</evidence>
<evidence type="ECO:0008006" key="5">
    <source>
        <dbReference type="Google" id="ProtNLM"/>
    </source>
</evidence>
<evidence type="ECO:0000313" key="3">
    <source>
        <dbReference type="EMBL" id="MEJ4139497.1"/>
    </source>
</evidence>
<feature type="compositionally biased region" description="Low complexity" evidence="1">
    <location>
        <begin position="31"/>
        <end position="51"/>
    </location>
</feature>
<evidence type="ECO:0000256" key="1">
    <source>
        <dbReference type="SAM" id="MobiDB-lite"/>
    </source>
</evidence>
<reference evidence="3 4" key="1">
    <citation type="submission" date="2024-02" db="EMBL/GenBank/DDBJ databases">
        <title>Whole genome sequencing and characterization of Corynebacterium isolated from the ocular surface of dry eye disease sufferers.</title>
        <authorList>
            <person name="Naqvi M."/>
        </authorList>
    </citation>
    <scope>NUCLEOTIDE SEQUENCE [LARGE SCALE GENOMIC DNA]</scope>
    <source>
        <strain evidence="3 4">PCR27</strain>
    </source>
</reference>
<dbReference type="PROSITE" id="PS51257">
    <property type="entry name" value="PROKAR_LIPOPROTEIN"/>
    <property type="match status" value="1"/>
</dbReference>
<feature type="signal peptide" evidence="2">
    <location>
        <begin position="1"/>
        <end position="25"/>
    </location>
</feature>
<feature type="region of interest" description="Disordered" evidence="1">
    <location>
        <begin position="26"/>
        <end position="54"/>
    </location>
</feature>
<accession>A0ABU8P6N6</accession>
<gene>
    <name evidence="3" type="ORF">V5S76_10320</name>
</gene>
<dbReference type="RefSeq" id="WP_337887939.1">
    <property type="nucleotide sequence ID" value="NZ_JBAHUW010000031.1"/>
</dbReference>
<dbReference type="EMBL" id="JBAHUZ010000032">
    <property type="protein sequence ID" value="MEJ4139497.1"/>
    <property type="molecule type" value="Genomic_DNA"/>
</dbReference>